<comment type="caution">
    <text evidence="1">The sequence shown here is derived from an EMBL/GenBank/DDBJ whole genome shotgun (WGS) entry which is preliminary data.</text>
</comment>
<evidence type="ECO:0000313" key="2">
    <source>
        <dbReference type="Proteomes" id="UP001187192"/>
    </source>
</evidence>
<proteinExistence type="predicted"/>
<sequence length="61" mass="6661">MLFACNVWCDLTVVVERGRYMSTKLDLAKIGGVPNDSSNLHLQIPSHSARCVAGMVALEEI</sequence>
<evidence type="ECO:0000313" key="1">
    <source>
        <dbReference type="EMBL" id="GMN63563.1"/>
    </source>
</evidence>
<dbReference type="Proteomes" id="UP001187192">
    <property type="component" value="Unassembled WGS sequence"/>
</dbReference>
<dbReference type="EMBL" id="BTGU01000153">
    <property type="protein sequence ID" value="GMN63563.1"/>
    <property type="molecule type" value="Genomic_DNA"/>
</dbReference>
<dbReference type="AlphaFoldDB" id="A0AA88DXJ9"/>
<name>A0AA88DXJ9_FICCA</name>
<organism evidence="1 2">
    <name type="scientific">Ficus carica</name>
    <name type="common">Common fig</name>
    <dbReference type="NCBI Taxonomy" id="3494"/>
    <lineage>
        <taxon>Eukaryota</taxon>
        <taxon>Viridiplantae</taxon>
        <taxon>Streptophyta</taxon>
        <taxon>Embryophyta</taxon>
        <taxon>Tracheophyta</taxon>
        <taxon>Spermatophyta</taxon>
        <taxon>Magnoliopsida</taxon>
        <taxon>eudicotyledons</taxon>
        <taxon>Gunneridae</taxon>
        <taxon>Pentapetalae</taxon>
        <taxon>rosids</taxon>
        <taxon>fabids</taxon>
        <taxon>Rosales</taxon>
        <taxon>Moraceae</taxon>
        <taxon>Ficeae</taxon>
        <taxon>Ficus</taxon>
    </lineage>
</organism>
<gene>
    <name evidence="1" type="ORF">TIFTF001_032644</name>
</gene>
<keyword evidence="2" id="KW-1185">Reference proteome</keyword>
<protein>
    <submittedName>
        <fullName evidence="1">Uncharacterized protein</fullName>
    </submittedName>
</protein>
<reference evidence="1" key="1">
    <citation type="submission" date="2023-07" db="EMBL/GenBank/DDBJ databases">
        <title>draft genome sequence of fig (Ficus carica).</title>
        <authorList>
            <person name="Takahashi T."/>
            <person name="Nishimura K."/>
        </authorList>
    </citation>
    <scope>NUCLEOTIDE SEQUENCE</scope>
</reference>
<accession>A0AA88DXJ9</accession>